<sequence>MSGYQRMHNHGHGGHHHHHGHGGHHHHGGHKHHGGGPYVVEETVVYQPRAQETVYVERNPRAEEDLCCGIALASLLCCCLGAATN</sequence>
<evidence type="ECO:0000313" key="3">
    <source>
        <dbReference type="Proteomes" id="UP000007799"/>
    </source>
</evidence>
<dbReference type="EMBL" id="GL832957">
    <property type="protein sequence ID" value="EGD78615.1"/>
    <property type="molecule type" value="Genomic_DNA"/>
</dbReference>
<feature type="compositionally biased region" description="Basic residues" evidence="1">
    <location>
        <begin position="7"/>
        <end position="34"/>
    </location>
</feature>
<organism evidence="3">
    <name type="scientific">Salpingoeca rosetta (strain ATCC 50818 / BSB-021)</name>
    <dbReference type="NCBI Taxonomy" id="946362"/>
    <lineage>
        <taxon>Eukaryota</taxon>
        <taxon>Choanoflagellata</taxon>
        <taxon>Craspedida</taxon>
        <taxon>Salpingoecidae</taxon>
        <taxon>Salpingoeca</taxon>
    </lineage>
</organism>
<keyword evidence="3" id="KW-1185">Reference proteome</keyword>
<proteinExistence type="predicted"/>
<dbReference type="Proteomes" id="UP000007799">
    <property type="component" value="Unassembled WGS sequence"/>
</dbReference>
<evidence type="ECO:0000313" key="2">
    <source>
        <dbReference type="EMBL" id="EGD78615.1"/>
    </source>
</evidence>
<evidence type="ECO:0008006" key="4">
    <source>
        <dbReference type="Google" id="ProtNLM"/>
    </source>
</evidence>
<gene>
    <name evidence="2" type="ORF">PTSG_11759</name>
</gene>
<reference evidence="2" key="1">
    <citation type="submission" date="2009-08" db="EMBL/GenBank/DDBJ databases">
        <title>Annotation of Salpingoeca rosetta.</title>
        <authorList>
            <consortium name="The Broad Institute Genome Sequencing Platform"/>
            <person name="Russ C."/>
            <person name="Cuomo C."/>
            <person name="Burger G."/>
            <person name="Gray M.W."/>
            <person name="Holland P.W.H."/>
            <person name="King N."/>
            <person name="Lang F.B.F."/>
            <person name="Roger A.J."/>
            <person name="Ruiz-Trillo I."/>
            <person name="Young S.K."/>
            <person name="Zeng Q."/>
            <person name="Gargeya S."/>
            <person name="Alvarado L."/>
            <person name="Berlin A."/>
            <person name="Chapman S.B."/>
            <person name="Chen Z."/>
            <person name="Freedman E."/>
            <person name="Gellesch M."/>
            <person name="Goldberg J."/>
            <person name="Griggs A."/>
            <person name="Gujja S."/>
            <person name="Heilman E."/>
            <person name="Heiman D."/>
            <person name="Howarth C."/>
            <person name="Mehta T."/>
            <person name="Neiman D."/>
            <person name="Pearson M."/>
            <person name="Roberts A."/>
            <person name="Saif S."/>
            <person name="Shea T."/>
            <person name="Shenoy N."/>
            <person name="Sisk P."/>
            <person name="Stolte C."/>
            <person name="Sykes S."/>
            <person name="White J."/>
            <person name="Yandava C."/>
            <person name="Haas B."/>
            <person name="Nusbaum C."/>
            <person name="Birren B."/>
        </authorList>
    </citation>
    <scope>NUCLEOTIDE SEQUENCE [LARGE SCALE GENOMIC DNA]</scope>
    <source>
        <strain evidence="2">ATCC 50818</strain>
    </source>
</reference>
<dbReference type="AlphaFoldDB" id="F2TYE1"/>
<protein>
    <recommendedName>
        <fullName evidence="4">Cysteine-rich transmembrane CYSTM domain-containing protein</fullName>
    </recommendedName>
</protein>
<accession>F2TYE1</accession>
<name>F2TYE1_SALR5</name>
<evidence type="ECO:0000256" key="1">
    <source>
        <dbReference type="SAM" id="MobiDB-lite"/>
    </source>
</evidence>
<dbReference type="GeneID" id="16078169"/>
<feature type="region of interest" description="Disordered" evidence="1">
    <location>
        <begin position="1"/>
        <end position="37"/>
    </location>
</feature>
<dbReference type="RefSeq" id="XP_004997573.1">
    <property type="nucleotide sequence ID" value="XM_004997516.1"/>
</dbReference>
<dbReference type="InParanoid" id="F2TYE1"/>
<dbReference type="KEGG" id="sre:PTSG_11759"/>